<evidence type="ECO:0008006" key="3">
    <source>
        <dbReference type="Google" id="ProtNLM"/>
    </source>
</evidence>
<sequence length="312" mass="36280">MLRIGFLCWIMIVLMAEASAVHAQYRLSAAGRMQLEKLEDSLKFFAYTLVNGRDEQIRKQANDAFIPHLVNALKIRGSFYYPFDSLRQISILYAPDSSFRIFTWQFPRAFGSYRYYGAIQMNTRDGQLKLFPLFDNSEFTYHLDDTITGPRGWIGCIYYRLIETRFRNQRYYTLFGFNGNSLLSNKKILEPLTFPHGEPVFGAPIFSFAEDSIPGADRNRFVLEYKKDGDAGLNYDDELKMIVYDELVPLHNEPEKKYTYVPDGNYEGFVWKNGKWVHVTKVFPENQGPTPIPLPIDFSKKTLIPKDSTEER</sequence>
<gene>
    <name evidence="1" type="ORF">BXY57_1525</name>
</gene>
<evidence type="ECO:0000313" key="1">
    <source>
        <dbReference type="EMBL" id="PJJ75931.1"/>
    </source>
</evidence>
<dbReference type="AlphaFoldDB" id="A0A2M9CVJ3"/>
<protein>
    <recommendedName>
        <fullName evidence="3">WG repeat protein</fullName>
    </recommendedName>
</protein>
<evidence type="ECO:0000313" key="2">
    <source>
        <dbReference type="Proteomes" id="UP000230000"/>
    </source>
</evidence>
<reference evidence="1 2" key="1">
    <citation type="submission" date="2017-11" db="EMBL/GenBank/DDBJ databases">
        <title>Genomic Encyclopedia of Archaeal and Bacterial Type Strains, Phase II (KMG-II): From Individual Species to Whole Genera.</title>
        <authorList>
            <person name="Goeker M."/>
        </authorList>
    </citation>
    <scope>NUCLEOTIDE SEQUENCE [LARGE SCALE GENOMIC DNA]</scope>
    <source>
        <strain evidence="1 2">DSM 27268</strain>
    </source>
</reference>
<keyword evidence="2" id="KW-1185">Reference proteome</keyword>
<comment type="caution">
    <text evidence="1">The sequence shown here is derived from an EMBL/GenBank/DDBJ whole genome shotgun (WGS) entry which is preliminary data.</text>
</comment>
<accession>A0A2M9CVJ3</accession>
<dbReference type="EMBL" id="PGFG01000001">
    <property type="protein sequence ID" value="PJJ75931.1"/>
    <property type="molecule type" value="Genomic_DNA"/>
</dbReference>
<dbReference type="RefSeq" id="WP_100314477.1">
    <property type="nucleotide sequence ID" value="NZ_PGFG01000001.1"/>
</dbReference>
<organism evidence="1 2">
    <name type="scientific">Thermoflavifilum aggregans</name>
    <dbReference type="NCBI Taxonomy" id="454188"/>
    <lineage>
        <taxon>Bacteria</taxon>
        <taxon>Pseudomonadati</taxon>
        <taxon>Bacteroidota</taxon>
        <taxon>Chitinophagia</taxon>
        <taxon>Chitinophagales</taxon>
        <taxon>Chitinophagaceae</taxon>
        <taxon>Thermoflavifilum</taxon>
    </lineage>
</organism>
<dbReference type="Proteomes" id="UP000230000">
    <property type="component" value="Unassembled WGS sequence"/>
</dbReference>
<name>A0A2M9CVJ3_9BACT</name>
<proteinExistence type="predicted"/>